<dbReference type="InterPro" id="IPR050808">
    <property type="entry name" value="Phage_Integrase"/>
</dbReference>
<feature type="domain" description="Tyr recombinase" evidence="5">
    <location>
        <begin position="204"/>
        <end position="384"/>
    </location>
</feature>
<reference evidence="6 7" key="1">
    <citation type="submission" date="2018-05" db="EMBL/GenBank/DDBJ databases">
        <title>Draft Genome Sequences for a Diverse set of 7 Haemophilus Species.</title>
        <authorList>
            <person name="Nichols M."/>
            <person name="Topaz N."/>
            <person name="Wang X."/>
            <person name="Wang X."/>
            <person name="Boxrud D."/>
        </authorList>
    </citation>
    <scope>NUCLEOTIDE SEQUENCE [LARGE SCALE GENOMIC DNA]</scope>
    <source>
        <strain evidence="6 7">C2010039593</strain>
    </source>
</reference>
<dbReference type="SUPFAM" id="SSF56349">
    <property type="entry name" value="DNA breaking-rejoining enzymes"/>
    <property type="match status" value="1"/>
</dbReference>
<dbReference type="PANTHER" id="PTHR30629:SF6">
    <property type="entry name" value="PROPHAGE INTEGRASE INTA-RELATED"/>
    <property type="match status" value="1"/>
</dbReference>
<dbReference type="Pfam" id="PF13356">
    <property type="entry name" value="Arm-DNA-bind_3"/>
    <property type="match status" value="1"/>
</dbReference>
<gene>
    <name evidence="6" type="ORF">DPV98_02725</name>
</gene>
<dbReference type="Gene3D" id="3.30.160.390">
    <property type="entry name" value="Integrase, DNA-binding domain"/>
    <property type="match status" value="1"/>
</dbReference>
<dbReference type="AlphaFoldDB" id="A0A369ZF09"/>
<evidence type="ECO:0000256" key="1">
    <source>
        <dbReference type="ARBA" id="ARBA00008857"/>
    </source>
</evidence>
<dbReference type="GO" id="GO:0003677">
    <property type="term" value="F:DNA binding"/>
    <property type="evidence" value="ECO:0007669"/>
    <property type="project" value="UniProtKB-KW"/>
</dbReference>
<dbReference type="InterPro" id="IPR002104">
    <property type="entry name" value="Integrase_catalytic"/>
</dbReference>
<accession>A0A369ZF09</accession>
<evidence type="ECO:0000259" key="5">
    <source>
        <dbReference type="PROSITE" id="PS51898"/>
    </source>
</evidence>
<proteinExistence type="inferred from homology"/>
<comment type="similarity">
    <text evidence="1">Belongs to the 'phage' integrase family.</text>
</comment>
<protein>
    <submittedName>
        <fullName evidence="6">DUF4102 domain-containing protein</fullName>
    </submittedName>
</protein>
<keyword evidence="3" id="KW-0238">DNA-binding</keyword>
<evidence type="ECO:0000313" key="6">
    <source>
        <dbReference type="EMBL" id="RDF05330.1"/>
    </source>
</evidence>
<dbReference type="PANTHER" id="PTHR30629">
    <property type="entry name" value="PROPHAGE INTEGRASE"/>
    <property type="match status" value="1"/>
</dbReference>
<dbReference type="GO" id="GO:0006310">
    <property type="term" value="P:DNA recombination"/>
    <property type="evidence" value="ECO:0007669"/>
    <property type="project" value="UniProtKB-KW"/>
</dbReference>
<dbReference type="InterPro" id="IPR011010">
    <property type="entry name" value="DNA_brk_join_enz"/>
</dbReference>
<evidence type="ECO:0000256" key="3">
    <source>
        <dbReference type="ARBA" id="ARBA00023125"/>
    </source>
</evidence>
<dbReference type="Gene3D" id="1.10.443.10">
    <property type="entry name" value="Intergrase catalytic core"/>
    <property type="match status" value="1"/>
</dbReference>
<comment type="caution">
    <text evidence="6">The sequence shown here is derived from an EMBL/GenBank/DDBJ whole genome shotgun (WGS) entry which is preliminary data.</text>
</comment>
<dbReference type="InterPro" id="IPR038488">
    <property type="entry name" value="Integrase_DNA-bd_sf"/>
</dbReference>
<dbReference type="PROSITE" id="PS51898">
    <property type="entry name" value="TYR_RECOMBINASE"/>
    <property type="match status" value="1"/>
</dbReference>
<dbReference type="RefSeq" id="WP_111312547.1">
    <property type="nucleotide sequence ID" value="NZ_QEQD01000002.1"/>
</dbReference>
<dbReference type="InterPro" id="IPR010998">
    <property type="entry name" value="Integrase_recombinase_N"/>
</dbReference>
<evidence type="ECO:0000256" key="2">
    <source>
        <dbReference type="ARBA" id="ARBA00022908"/>
    </source>
</evidence>
<name>A0A369ZF09_HAEPH</name>
<dbReference type="Gene3D" id="1.10.150.130">
    <property type="match status" value="1"/>
</dbReference>
<sequence length="400" mass="46672">MAKLAKPLSDKALKALKTTSKNAVLYDGQGLQIMANIHGRKTWRFTYHFDGKRKLLTLGNYPDISLALARELASQKRALLAQGIDPQEHAKEQRRERERNITVKELAILWHAKRTVRKAIKEETACKEFRRLELHLFPYFGDWHISEMTCKKVAQVFLDFPQSNTLYKVNNSLVQMFDFAEVEEIVVKNPLKRLHSFFDYDDSKQQPTITPQELPKLFRTIFYADKMTKITQLLIEWQLLTMLRPKEASSLKWSDIDWENLKIVIPAERMKAKRDHDVPLSKQALQILEEMKRFKHSIYIFPTQIAPYNKPINSQTANNALKRIGYKNKLVSHGFRSIASTYLHDLDQYSAQAIELCLAHDSRSKVQKSYDNSKKYAQRQKIMQAWGDFVEKCKIEALKA</sequence>
<keyword evidence="4" id="KW-0233">DNA recombination</keyword>
<evidence type="ECO:0000313" key="7">
    <source>
        <dbReference type="Proteomes" id="UP000253999"/>
    </source>
</evidence>
<dbReference type="GO" id="GO:0015074">
    <property type="term" value="P:DNA integration"/>
    <property type="evidence" value="ECO:0007669"/>
    <property type="project" value="UniProtKB-KW"/>
</dbReference>
<dbReference type="InterPro" id="IPR013762">
    <property type="entry name" value="Integrase-like_cat_sf"/>
</dbReference>
<dbReference type="EMBL" id="QEQD01000002">
    <property type="protein sequence ID" value="RDF05330.1"/>
    <property type="molecule type" value="Genomic_DNA"/>
</dbReference>
<keyword evidence="2" id="KW-0229">DNA integration</keyword>
<organism evidence="6 7">
    <name type="scientific">Haemophilus parahaemolyticus</name>
    <dbReference type="NCBI Taxonomy" id="735"/>
    <lineage>
        <taxon>Bacteria</taxon>
        <taxon>Pseudomonadati</taxon>
        <taxon>Pseudomonadota</taxon>
        <taxon>Gammaproteobacteria</taxon>
        <taxon>Pasteurellales</taxon>
        <taxon>Pasteurellaceae</taxon>
        <taxon>Haemophilus</taxon>
    </lineage>
</organism>
<dbReference type="Proteomes" id="UP000253999">
    <property type="component" value="Unassembled WGS sequence"/>
</dbReference>
<evidence type="ECO:0000256" key="4">
    <source>
        <dbReference type="ARBA" id="ARBA00023172"/>
    </source>
</evidence>
<dbReference type="InterPro" id="IPR025166">
    <property type="entry name" value="Integrase_DNA_bind_dom"/>
</dbReference>
<dbReference type="Pfam" id="PF00589">
    <property type="entry name" value="Phage_integrase"/>
    <property type="match status" value="1"/>
</dbReference>
<dbReference type="CDD" id="cd00801">
    <property type="entry name" value="INT_P4_C"/>
    <property type="match status" value="1"/>
</dbReference>